<evidence type="ECO:0000313" key="2">
    <source>
        <dbReference type="Proteomes" id="UP000223749"/>
    </source>
</evidence>
<dbReference type="InterPro" id="IPR008928">
    <property type="entry name" value="6-hairpin_glycosidase_sf"/>
</dbReference>
<accession>A0A2D1U741</accession>
<dbReference type="AlphaFoldDB" id="A0A2D1U741"/>
<keyword evidence="2" id="KW-1185">Reference proteome</keyword>
<dbReference type="OrthoDB" id="2490189at2"/>
<dbReference type="InterPro" id="IPR012341">
    <property type="entry name" value="6hp_glycosidase-like_sf"/>
</dbReference>
<reference evidence="1 2" key="1">
    <citation type="submission" date="2017-10" db="EMBL/GenBank/DDBJ databases">
        <title>Whole genome of Pedobacter ginsengisoli T01R-27 isolated from tomato rhizosphere.</title>
        <authorList>
            <person name="Weon H.-Y."/>
            <person name="Lee S.A."/>
            <person name="Sang M.K."/>
            <person name="Song J."/>
        </authorList>
    </citation>
    <scope>NUCLEOTIDE SEQUENCE [LARGE SCALE GENOMIC DNA]</scope>
    <source>
        <strain evidence="1 2">T01R-27</strain>
    </source>
</reference>
<gene>
    <name evidence="1" type="ORF">CPT03_13445</name>
</gene>
<proteinExistence type="predicted"/>
<evidence type="ECO:0008006" key="3">
    <source>
        <dbReference type="Google" id="ProtNLM"/>
    </source>
</evidence>
<name>A0A2D1U741_9SPHI</name>
<dbReference type="GO" id="GO:0005975">
    <property type="term" value="P:carbohydrate metabolic process"/>
    <property type="evidence" value="ECO:0007669"/>
    <property type="project" value="InterPro"/>
</dbReference>
<sequence>MNSLKKKAFLTPVLLIVSLTIYGQQTVKPVQKDRWAIQPNGSITWQTNENLPHSDHIEMSGEKVSLWLDYRVDTTGITRIIRKVVFPTFRMLPDETRSHITYTFQDNELPQIYINNSLLKTDISKREQKGSYAFVSKSINHNGIMRIMATAGKSDEVKIERSFFPSVDRPLAIEKFVFTNTGTKPVTVLMEKLNRSVTTDTSRSKSSPHTVVMKTINEGSRTLESGQSTVYAICYFATDYPEMSFPIDPVIEEQKRAKRIGEILSPLQLETPDTILNTAFAFAKIRATESIFKTKRGYLHGPGGLEYYAAIWANDQAEYINPYFAFSGDSIGILSAMNSYRLFGTYMTPQYTPLPSSIVAEGDAVWNGAGDRGDQAMIAYGASRFALTYGKADSAKVLWPLISWCLEYSRKHINDQGVVESQSDELEGRFPSGKANLSTNCLYYDALVSAALLAKQLHLPQHQIDEYTSQANRLKLNIEKYFGANVAGFDTYKYYETNNTLRAWISMPLAMGIYNRSKGTIDALFSPQLWTADGLATEAGKETFWDRSTLYGLRGVLQAGATDKAMEFLHYYSRRRLLGEHVPYPVEAYPEGSQRHLSAESGLYCRVFIEGLFGMRPTGFNTFNCTPRLPKKWEQMKLRNIKAFDTVFDLQVGRLKNGSIRITVLEARGSHTYTIKNGETIPIKLGRKEGNQRK</sequence>
<dbReference type="RefSeq" id="WP_099439326.1">
    <property type="nucleotide sequence ID" value="NZ_CP024091.1"/>
</dbReference>
<protein>
    <recommendedName>
        <fullName evidence="3">Six-hairpin glycosidase-like protein</fullName>
    </recommendedName>
</protein>
<organism evidence="1 2">
    <name type="scientific">Pedobacter ginsengisoli</name>
    <dbReference type="NCBI Taxonomy" id="363852"/>
    <lineage>
        <taxon>Bacteria</taxon>
        <taxon>Pseudomonadati</taxon>
        <taxon>Bacteroidota</taxon>
        <taxon>Sphingobacteriia</taxon>
        <taxon>Sphingobacteriales</taxon>
        <taxon>Sphingobacteriaceae</taxon>
        <taxon>Pedobacter</taxon>
    </lineage>
</organism>
<dbReference type="Gene3D" id="1.50.10.10">
    <property type="match status" value="1"/>
</dbReference>
<dbReference type="KEGG" id="pgs:CPT03_13445"/>
<dbReference type="Proteomes" id="UP000223749">
    <property type="component" value="Chromosome"/>
</dbReference>
<evidence type="ECO:0000313" key="1">
    <source>
        <dbReference type="EMBL" id="ATP57402.1"/>
    </source>
</evidence>
<dbReference type="EMBL" id="CP024091">
    <property type="protein sequence ID" value="ATP57402.1"/>
    <property type="molecule type" value="Genomic_DNA"/>
</dbReference>
<dbReference type="SUPFAM" id="SSF48208">
    <property type="entry name" value="Six-hairpin glycosidases"/>
    <property type="match status" value="1"/>
</dbReference>